<name>A0A316M886_9CLOT</name>
<evidence type="ECO:0000256" key="1">
    <source>
        <dbReference type="ARBA" id="ARBA00007248"/>
    </source>
</evidence>
<dbReference type="Pfam" id="PF08842">
    <property type="entry name" value="Mfa2"/>
    <property type="match status" value="1"/>
</dbReference>
<evidence type="ECO:0000313" key="2">
    <source>
        <dbReference type="EMBL" id="PWL54524.1"/>
    </source>
</evidence>
<dbReference type="InterPro" id="IPR014941">
    <property type="entry name" value="FimB/Mfa2/Mfa3"/>
</dbReference>
<accession>A0A316M886</accession>
<evidence type="ECO:0000313" key="3">
    <source>
        <dbReference type="Proteomes" id="UP000246114"/>
    </source>
</evidence>
<comment type="similarity">
    <text evidence="1">Belongs to the bacteroidetes fimbrillin superfamily. FimB/Mfa2 family.</text>
</comment>
<dbReference type="AlphaFoldDB" id="A0A316M886"/>
<proteinExistence type="inferred from homology"/>
<dbReference type="Gene3D" id="2.60.40.2100">
    <property type="match status" value="1"/>
</dbReference>
<comment type="caution">
    <text evidence="2">The sequence shown here is derived from an EMBL/GenBank/DDBJ whole genome shotgun (WGS) entry which is preliminary data.</text>
</comment>
<protein>
    <recommendedName>
        <fullName evidence="4">Fimbrillin-A associated anchor protein Mfa1 and Mfa2</fullName>
    </recommendedName>
</protein>
<reference evidence="2 3" key="1">
    <citation type="submission" date="2018-03" db="EMBL/GenBank/DDBJ databases">
        <title>The uncultured portion of the human microbiome is neutrally assembled.</title>
        <authorList>
            <person name="Jeraldo P."/>
            <person name="Boardman L."/>
            <person name="White B.A."/>
            <person name="Nelson H."/>
            <person name="Goldenfeld N."/>
            <person name="Chia N."/>
        </authorList>
    </citation>
    <scope>NUCLEOTIDE SEQUENCE [LARGE SCALE GENOMIC DNA]</scope>
    <source>
        <strain evidence="2">CIM:MAG 903</strain>
    </source>
</reference>
<organism evidence="2 3">
    <name type="scientific">Clostridium cadaveris</name>
    <dbReference type="NCBI Taxonomy" id="1529"/>
    <lineage>
        <taxon>Bacteria</taxon>
        <taxon>Bacillati</taxon>
        <taxon>Bacillota</taxon>
        <taxon>Clostridia</taxon>
        <taxon>Eubacteriales</taxon>
        <taxon>Clostridiaceae</taxon>
        <taxon>Clostridium</taxon>
    </lineage>
</organism>
<sequence length="301" mass="33974">MRYLIYISASLMVLSVILLLSCSVYDDYEGCYSGKLLFSYKADGDMNVIEHYIDGARLFIFDANDKNIFQCSVKKEELTSSDGFRFPYLESGNYHVVVWGNMGDNTLAEGVSHLTTFSVHSKKNEEGRLETNDPLYLGTVDILITDEHPTTAVVPFFSAHIDIQVSCLYFETIYGTEVTPLVQIENSGSRYLSNQEGIPVASENGLYSLPVFYKADKKEYNAFLHAFRFEDENNVFISISHPHTSEVLKKIRLKEYLQGSTPALFVNGRQEVRVLIQVEFTGIGIVVRPPVWKEGEITPGL</sequence>
<dbReference type="EMBL" id="QAMZ01000021">
    <property type="protein sequence ID" value="PWL54524.1"/>
    <property type="molecule type" value="Genomic_DNA"/>
</dbReference>
<evidence type="ECO:0008006" key="4">
    <source>
        <dbReference type="Google" id="ProtNLM"/>
    </source>
</evidence>
<dbReference type="Proteomes" id="UP000246114">
    <property type="component" value="Unassembled WGS sequence"/>
</dbReference>
<gene>
    <name evidence="2" type="ORF">DBY38_04265</name>
</gene>
<dbReference type="PROSITE" id="PS51257">
    <property type="entry name" value="PROKAR_LIPOPROTEIN"/>
    <property type="match status" value="1"/>
</dbReference>